<dbReference type="InterPro" id="IPR022764">
    <property type="entry name" value="Peptidase_S54_rhomboid_dom"/>
</dbReference>
<reference evidence="7" key="1">
    <citation type="journal article" date="2020" name="mSystems">
        <title>Genome- and Community-Level Interaction Insights into Carbon Utilization and Element Cycling Functions of Hydrothermarchaeota in Hydrothermal Sediment.</title>
        <authorList>
            <person name="Zhou Z."/>
            <person name="Liu Y."/>
            <person name="Xu W."/>
            <person name="Pan J."/>
            <person name="Luo Z.H."/>
            <person name="Li M."/>
        </authorList>
    </citation>
    <scope>NUCLEOTIDE SEQUENCE [LARGE SCALE GENOMIC DNA]</scope>
    <source>
        <strain evidence="7">SpSt-853</strain>
    </source>
</reference>
<keyword evidence="2 5" id="KW-0812">Transmembrane</keyword>
<gene>
    <name evidence="7" type="ORF">ENW48_01915</name>
</gene>
<evidence type="ECO:0000256" key="4">
    <source>
        <dbReference type="ARBA" id="ARBA00023136"/>
    </source>
</evidence>
<evidence type="ECO:0000256" key="3">
    <source>
        <dbReference type="ARBA" id="ARBA00022989"/>
    </source>
</evidence>
<dbReference type="GO" id="GO:0004252">
    <property type="term" value="F:serine-type endopeptidase activity"/>
    <property type="evidence" value="ECO:0007669"/>
    <property type="project" value="InterPro"/>
</dbReference>
<dbReference type="GO" id="GO:0016020">
    <property type="term" value="C:membrane"/>
    <property type="evidence" value="ECO:0007669"/>
    <property type="project" value="UniProtKB-SubCell"/>
</dbReference>
<dbReference type="InterPro" id="IPR035952">
    <property type="entry name" value="Rhomboid-like_sf"/>
</dbReference>
<dbReference type="SUPFAM" id="SSF144091">
    <property type="entry name" value="Rhomboid-like"/>
    <property type="match status" value="1"/>
</dbReference>
<evidence type="ECO:0000259" key="6">
    <source>
        <dbReference type="Pfam" id="PF01694"/>
    </source>
</evidence>
<feature type="transmembrane region" description="Helical" evidence="5">
    <location>
        <begin position="60"/>
        <end position="83"/>
    </location>
</feature>
<dbReference type="GO" id="GO:0006508">
    <property type="term" value="P:proteolysis"/>
    <property type="evidence" value="ECO:0007669"/>
    <property type="project" value="UniProtKB-KW"/>
</dbReference>
<feature type="domain" description="Peptidase S54 rhomboid" evidence="6">
    <location>
        <begin position="67"/>
        <end position="216"/>
    </location>
</feature>
<dbReference type="PANTHER" id="PTHR43731">
    <property type="entry name" value="RHOMBOID PROTEASE"/>
    <property type="match status" value="1"/>
</dbReference>
<dbReference type="Gene3D" id="1.20.1540.10">
    <property type="entry name" value="Rhomboid-like"/>
    <property type="match status" value="1"/>
</dbReference>
<sequence>MIPLRDSIPSSRPPVLTFVIIGLNLLFFLLEISLGAQLPAFVQEFGFVPRQFLMFFKEGMWGKAILPVFTSMFLHGGWLHLIGNMWILHIFGDNVEDTLGHGRYVFLYLGSGVAGCLAQLYFNPASQIPMVGASGAIAGVMGAYFTLFPNARIFTLIPIFFFVIIEVPAYVFLGLWFVLQFFQGTFTLLGPRAGAGVAFWAHVGGFLAGFFILQLLKKGRKPRPVPFP</sequence>
<dbReference type="EMBL" id="DTKJ01000015">
    <property type="protein sequence ID" value="HGZ10959.1"/>
    <property type="molecule type" value="Genomic_DNA"/>
</dbReference>
<name>A0A7C5ELD8_9BACT</name>
<organism evidence="7">
    <name type="scientific">Desulfobacca acetoxidans</name>
    <dbReference type="NCBI Taxonomy" id="60893"/>
    <lineage>
        <taxon>Bacteria</taxon>
        <taxon>Pseudomonadati</taxon>
        <taxon>Thermodesulfobacteriota</taxon>
        <taxon>Desulfobaccia</taxon>
        <taxon>Desulfobaccales</taxon>
        <taxon>Desulfobaccaceae</taxon>
        <taxon>Desulfobacca</taxon>
    </lineage>
</organism>
<proteinExistence type="predicted"/>
<feature type="transmembrane region" description="Helical" evidence="5">
    <location>
        <begin position="15"/>
        <end position="40"/>
    </location>
</feature>
<feature type="transmembrane region" description="Helical" evidence="5">
    <location>
        <begin position="199"/>
        <end position="216"/>
    </location>
</feature>
<comment type="caution">
    <text evidence="7">The sequence shown here is derived from an EMBL/GenBank/DDBJ whole genome shotgun (WGS) entry which is preliminary data.</text>
</comment>
<protein>
    <submittedName>
        <fullName evidence="7">Rhomboid family intramembrane serine protease</fullName>
    </submittedName>
</protein>
<dbReference type="PANTHER" id="PTHR43731:SF26">
    <property type="entry name" value="RHOMBOID-LIKE PROTEIN 10, CHLOROPLASTIC"/>
    <property type="match status" value="1"/>
</dbReference>
<evidence type="ECO:0000313" key="7">
    <source>
        <dbReference type="EMBL" id="HGZ10959.1"/>
    </source>
</evidence>
<evidence type="ECO:0000256" key="5">
    <source>
        <dbReference type="SAM" id="Phobius"/>
    </source>
</evidence>
<keyword evidence="7" id="KW-0645">Protease</keyword>
<evidence type="ECO:0000256" key="1">
    <source>
        <dbReference type="ARBA" id="ARBA00004141"/>
    </source>
</evidence>
<comment type="subcellular location">
    <subcellularLocation>
        <location evidence="1">Membrane</location>
        <topology evidence="1">Multi-pass membrane protein</topology>
    </subcellularLocation>
</comment>
<dbReference type="Pfam" id="PF01694">
    <property type="entry name" value="Rhomboid"/>
    <property type="match status" value="1"/>
</dbReference>
<dbReference type="AlphaFoldDB" id="A0A7C5ELD8"/>
<feature type="transmembrane region" description="Helical" evidence="5">
    <location>
        <begin position="128"/>
        <end position="147"/>
    </location>
</feature>
<keyword evidence="3 5" id="KW-1133">Transmembrane helix</keyword>
<dbReference type="InterPro" id="IPR050925">
    <property type="entry name" value="Rhomboid_protease_S54"/>
</dbReference>
<keyword evidence="4 5" id="KW-0472">Membrane</keyword>
<dbReference type="FunFam" id="1.20.1540.10:FF:000027">
    <property type="entry name" value="Rhomboid family intramembrane serine protease"/>
    <property type="match status" value="1"/>
</dbReference>
<accession>A0A7C5ELD8</accession>
<feature type="transmembrane region" description="Helical" evidence="5">
    <location>
        <begin position="159"/>
        <end position="179"/>
    </location>
</feature>
<feature type="transmembrane region" description="Helical" evidence="5">
    <location>
        <begin position="104"/>
        <end position="122"/>
    </location>
</feature>
<evidence type="ECO:0000256" key="2">
    <source>
        <dbReference type="ARBA" id="ARBA00022692"/>
    </source>
</evidence>
<keyword evidence="7" id="KW-0378">Hydrolase</keyword>